<accession>A0A366E7T5</accession>
<dbReference type="Proteomes" id="UP000252893">
    <property type="component" value="Unassembled WGS sequence"/>
</dbReference>
<name>A0A366E7T5_9HYPH</name>
<organism evidence="2 3">
    <name type="scientific">Pseudochrobactrum asaccharolyticum</name>
    <dbReference type="NCBI Taxonomy" id="354351"/>
    <lineage>
        <taxon>Bacteria</taxon>
        <taxon>Pseudomonadati</taxon>
        <taxon>Pseudomonadota</taxon>
        <taxon>Alphaproteobacteria</taxon>
        <taxon>Hyphomicrobiales</taxon>
        <taxon>Brucellaceae</taxon>
        <taxon>Pseudochrobactrum</taxon>
    </lineage>
</organism>
<evidence type="ECO:0000256" key="1">
    <source>
        <dbReference type="SAM" id="MobiDB-lite"/>
    </source>
</evidence>
<dbReference type="RefSeq" id="WP_022711138.1">
    <property type="nucleotide sequence ID" value="NZ_JAHREH010000001.1"/>
</dbReference>
<comment type="caution">
    <text evidence="2">The sequence shown here is derived from an EMBL/GenBank/DDBJ whole genome shotgun (WGS) entry which is preliminary data.</text>
</comment>
<dbReference type="Pfam" id="PF03242">
    <property type="entry name" value="LEA_3a"/>
    <property type="match status" value="1"/>
</dbReference>
<dbReference type="EMBL" id="QNRH01000001">
    <property type="protein sequence ID" value="RBO98470.1"/>
    <property type="molecule type" value="Genomic_DNA"/>
</dbReference>
<keyword evidence="3" id="KW-1185">Reference proteome</keyword>
<dbReference type="AlphaFoldDB" id="A0A366E7T5"/>
<sequence length="62" mass="6909">MPQLIFLILLVAAAIYGYRSFKREAARVSQKVRQAEQEARTGASGTLVRDPKTGVYRPADKD</sequence>
<dbReference type="OrthoDB" id="9804139at2"/>
<protein>
    <submittedName>
        <fullName evidence="2">Late embryogenesis abundant protein</fullName>
    </submittedName>
</protein>
<feature type="region of interest" description="Disordered" evidence="1">
    <location>
        <begin position="35"/>
        <end position="62"/>
    </location>
</feature>
<gene>
    <name evidence="2" type="ORF">DFR47_10166</name>
</gene>
<dbReference type="InterPro" id="IPR004926">
    <property type="entry name" value="LEA_3a"/>
</dbReference>
<reference evidence="2 3" key="1">
    <citation type="submission" date="2018-06" db="EMBL/GenBank/DDBJ databases">
        <title>Genomic Encyclopedia of Type Strains, Phase IV (KMG-IV): sequencing the most valuable type-strain genomes for metagenomic binning, comparative biology and taxonomic classification.</title>
        <authorList>
            <person name="Goeker M."/>
        </authorList>
    </citation>
    <scope>NUCLEOTIDE SEQUENCE [LARGE SCALE GENOMIC DNA]</scope>
    <source>
        <strain evidence="2 3">DSM 25619</strain>
    </source>
</reference>
<evidence type="ECO:0000313" key="2">
    <source>
        <dbReference type="EMBL" id="RBO98470.1"/>
    </source>
</evidence>
<proteinExistence type="predicted"/>
<evidence type="ECO:0000313" key="3">
    <source>
        <dbReference type="Proteomes" id="UP000252893"/>
    </source>
</evidence>